<dbReference type="PANTHER" id="PTHR33706">
    <property type="entry name" value="MORN VARIANT REPEAT PROTEIN"/>
    <property type="match status" value="1"/>
</dbReference>
<feature type="chain" id="PRO_5026894012" description="Toxin-antitoxin system YwqK family antitoxin" evidence="2">
    <location>
        <begin position="25"/>
        <end position="607"/>
    </location>
</feature>
<dbReference type="Gene3D" id="3.90.930.1">
    <property type="match status" value="1"/>
</dbReference>
<dbReference type="AlphaFoldDB" id="A0A6L7HXJ4"/>
<keyword evidence="4" id="KW-1185">Reference proteome</keyword>
<dbReference type="InterPro" id="IPR011652">
    <property type="entry name" value="MORN_2"/>
</dbReference>
<evidence type="ECO:0000256" key="1">
    <source>
        <dbReference type="SAM" id="MobiDB-lite"/>
    </source>
</evidence>
<dbReference type="SUPFAM" id="SSF82185">
    <property type="entry name" value="Histone H3 K4-specific methyltransferase SET7/9 N-terminal domain"/>
    <property type="match status" value="3"/>
</dbReference>
<dbReference type="Proteomes" id="UP000474778">
    <property type="component" value="Unassembled WGS sequence"/>
</dbReference>
<dbReference type="EMBL" id="WRPA01000008">
    <property type="protein sequence ID" value="MXR69047.1"/>
    <property type="molecule type" value="Genomic_DNA"/>
</dbReference>
<organism evidence="3 4">
    <name type="scientific">Shewanella insulae</name>
    <dbReference type="NCBI Taxonomy" id="2681496"/>
    <lineage>
        <taxon>Bacteria</taxon>
        <taxon>Pseudomonadati</taxon>
        <taxon>Pseudomonadota</taxon>
        <taxon>Gammaproteobacteria</taxon>
        <taxon>Alteromonadales</taxon>
        <taxon>Shewanellaceae</taxon>
        <taxon>Shewanella</taxon>
    </lineage>
</organism>
<dbReference type="Pfam" id="PF07661">
    <property type="entry name" value="MORN_2"/>
    <property type="match status" value="2"/>
</dbReference>
<accession>A0A6L7HXJ4</accession>
<evidence type="ECO:0000256" key="2">
    <source>
        <dbReference type="SAM" id="SignalP"/>
    </source>
</evidence>
<name>A0A6L7HXJ4_9GAMM</name>
<dbReference type="RefSeq" id="WP_160795862.1">
    <property type="nucleotide sequence ID" value="NZ_WRPA01000008.1"/>
</dbReference>
<sequence>MQRILLFLLFLCASLAVCQGVSFAANSRAAEAVIWLDKDWQPTERKSEAEFYLKGPLEPLTGSFQGPFRFEPYYLGSKLKQFSGALSSDRLGDEGTHPVGSYRFFASDGSLVEQGEFNELGQRQGLVKIYDDGKLSCDCRFDKGVREGPQKEYYPAGELKRESVYHQGEPVQQETVYTPTGETVRVLCHTGQCSDRFYNQQGQLTMESQKRDGRKHGTETFWQDGKVEVTQDYRDGKEEGDYFAYFPAGQIKQHHRWKKGIKTGEQLRYFEDGRLAKREILDERGRTLSLVEYRDNGERYLEAEYRYLADGDRQEVRRFYQKDVLVKQIERHKLRQWRLVTQYHQGETIGREETLAGRLTGLKIEAKLGGNHKVNGSNRQGGNSRLSHHNTTGRQERLAWIEKIHYLDGVKHGPAEKRSGDGRLIYQGEYVQGKQVGDWQMQSREMRTQCHYNRHGRLDGEYLSLGEAGQVLERIHYRDGELTGKYERYYSDGEVYARGQYVNGQRDGDWIVPPSEDNYSPRPVARREFWRGRFRAGKQVGNWLRLSAEGYRLAIASFDGQGRLHGAQYAFYDDGALRQRSEYRHGEPSTPEQSWPYRTQHELIFRR</sequence>
<feature type="region of interest" description="Disordered" evidence="1">
    <location>
        <begin position="370"/>
        <end position="392"/>
    </location>
</feature>
<gene>
    <name evidence="3" type="ORF">GNT65_10245</name>
</gene>
<protein>
    <recommendedName>
        <fullName evidence="5">Toxin-antitoxin system YwqK family antitoxin</fullName>
    </recommendedName>
</protein>
<keyword evidence="2" id="KW-0732">Signal</keyword>
<feature type="signal peptide" evidence="2">
    <location>
        <begin position="1"/>
        <end position="24"/>
    </location>
</feature>
<reference evidence="3 4" key="1">
    <citation type="submission" date="2019-12" db="EMBL/GenBank/DDBJ databases">
        <title>Shewanella insulae sp. nov., isolated from a tidal flat.</title>
        <authorList>
            <person name="Yoon J.-H."/>
        </authorList>
    </citation>
    <scope>NUCLEOTIDE SEQUENCE [LARGE SCALE GENOMIC DNA]</scope>
    <source>
        <strain evidence="3 4">JBTF-M18</strain>
    </source>
</reference>
<dbReference type="Gene3D" id="2.20.110.10">
    <property type="entry name" value="Histone H3 K4-specific methyltransferase SET7/9 N-terminal domain"/>
    <property type="match status" value="2"/>
</dbReference>
<evidence type="ECO:0000313" key="4">
    <source>
        <dbReference type="Proteomes" id="UP000474778"/>
    </source>
</evidence>
<dbReference type="PANTHER" id="PTHR33706:SF1">
    <property type="entry name" value="TPR REPEAT PROTEIN"/>
    <property type="match status" value="1"/>
</dbReference>
<evidence type="ECO:0008006" key="5">
    <source>
        <dbReference type="Google" id="ProtNLM"/>
    </source>
</evidence>
<evidence type="ECO:0000313" key="3">
    <source>
        <dbReference type="EMBL" id="MXR69047.1"/>
    </source>
</evidence>
<feature type="compositionally biased region" description="Polar residues" evidence="1">
    <location>
        <begin position="374"/>
        <end position="392"/>
    </location>
</feature>
<comment type="caution">
    <text evidence="3">The sequence shown here is derived from an EMBL/GenBank/DDBJ whole genome shotgun (WGS) entry which is preliminary data.</text>
</comment>
<proteinExistence type="predicted"/>